<evidence type="ECO:0000313" key="2">
    <source>
        <dbReference type="EMBL" id="KGA26603.1"/>
    </source>
</evidence>
<proteinExistence type="predicted"/>
<evidence type="ECO:0000313" key="3">
    <source>
        <dbReference type="Proteomes" id="UP000029257"/>
    </source>
</evidence>
<dbReference type="AlphaFoldDB" id="A0AAW3EBT9"/>
<accession>A0AAW3EBT9</accession>
<evidence type="ECO:0000313" key="4">
    <source>
        <dbReference type="Proteomes" id="UP000029436"/>
    </source>
</evidence>
<dbReference type="Proteomes" id="UP000029257">
    <property type="component" value="Unassembled WGS sequence"/>
</dbReference>
<dbReference type="Proteomes" id="UP000029436">
    <property type="component" value="Unassembled WGS sequence"/>
</dbReference>
<evidence type="ECO:0000313" key="1">
    <source>
        <dbReference type="EMBL" id="KFX02714.1"/>
    </source>
</evidence>
<sequence>MTRRVKLIRIKTRKSLNDFYEFFHKKSFSVGSEYGFLDVNSQFDEIKSTYVEMEKVHQDYIDPLGERYEQTIVSYNVFEFSITNLDKGISLLSICNPPKSIKKFIDRLSSSFDYEVTFSMIDLNLNEIIHKLLSNQRIQLLHINKLKASGLKLNDTSTACIDITSKGNAVKEVEAYANGSKYIIDKIKGQMHYNEKKISFEMSKLGLISINNGGEDFDFNELIRIIYV</sequence>
<reference evidence="3 4" key="1">
    <citation type="submission" date="2014-08" db="EMBL/GenBank/DDBJ databases">
        <title>Genome sequences of NCPPB Pectobacterium isolates.</title>
        <authorList>
            <person name="Glover R.H."/>
            <person name="Sapp M."/>
            <person name="Elphinstone J."/>
        </authorList>
    </citation>
    <scope>NUCLEOTIDE SEQUENCE [LARGE SCALE GENOMIC DNA]</scope>
    <source>
        <strain evidence="1 3">NCPPB 3701</strain>
        <strain evidence="2 4">NCPPB3702</strain>
    </source>
</reference>
<gene>
    <name evidence="1" type="ORF">JV38_21470</name>
    <name evidence="2" type="ORF">KU73_20840</name>
</gene>
<protein>
    <submittedName>
        <fullName evidence="1">Uncharacterized protein</fullName>
    </submittedName>
</protein>
<organism evidence="1 3">
    <name type="scientific">Pectobacterium wasabiae</name>
    <dbReference type="NCBI Taxonomy" id="55208"/>
    <lineage>
        <taxon>Bacteria</taxon>
        <taxon>Pseudomonadati</taxon>
        <taxon>Pseudomonadota</taxon>
        <taxon>Gammaproteobacteria</taxon>
        <taxon>Enterobacterales</taxon>
        <taxon>Pectobacteriaceae</taxon>
        <taxon>Pectobacterium</taxon>
    </lineage>
</organism>
<comment type="caution">
    <text evidence="1">The sequence shown here is derived from an EMBL/GenBank/DDBJ whole genome shotgun (WGS) entry which is preliminary data.</text>
</comment>
<keyword evidence="4" id="KW-1185">Reference proteome</keyword>
<dbReference type="EMBL" id="JQOH01000014">
    <property type="protein sequence ID" value="KGA26603.1"/>
    <property type="molecule type" value="Genomic_DNA"/>
</dbReference>
<name>A0AAW3EBT9_9GAMM</name>
<dbReference type="RefSeq" id="WP_005973650.1">
    <property type="nucleotide sequence ID" value="NZ_JQHP01000016.1"/>
</dbReference>
<dbReference type="EMBL" id="JQHP01000016">
    <property type="protein sequence ID" value="KFX02714.1"/>
    <property type="molecule type" value="Genomic_DNA"/>
</dbReference>